<dbReference type="InterPro" id="IPR042269">
    <property type="entry name" value="Ser_carbopepase_S28_SKS"/>
</dbReference>
<evidence type="ECO:0000256" key="3">
    <source>
        <dbReference type="ARBA" id="ARBA00022729"/>
    </source>
</evidence>
<dbReference type="Gene3D" id="1.20.120.980">
    <property type="entry name" value="Serine carboxypeptidase S28, SKS domain"/>
    <property type="match status" value="1"/>
</dbReference>
<name>A0A9W8HZM3_9FUNG</name>
<proteinExistence type="inferred from homology"/>
<dbReference type="PANTHER" id="PTHR11010">
    <property type="entry name" value="PROTEASE S28 PRO-X CARBOXYPEPTIDASE-RELATED"/>
    <property type="match status" value="1"/>
</dbReference>
<evidence type="ECO:0000313" key="6">
    <source>
        <dbReference type="EMBL" id="KAJ2807656.1"/>
    </source>
</evidence>
<keyword evidence="7" id="KW-1185">Reference proteome</keyword>
<dbReference type="GO" id="GO:0070008">
    <property type="term" value="F:serine-type exopeptidase activity"/>
    <property type="evidence" value="ECO:0007669"/>
    <property type="project" value="InterPro"/>
</dbReference>
<keyword evidence="4" id="KW-0378">Hydrolase</keyword>
<dbReference type="InterPro" id="IPR008758">
    <property type="entry name" value="Peptidase_S28"/>
</dbReference>
<evidence type="ECO:0000256" key="2">
    <source>
        <dbReference type="ARBA" id="ARBA00022670"/>
    </source>
</evidence>
<gene>
    <name evidence="6" type="ORF">H4R20_001199</name>
</gene>
<organism evidence="6 7">
    <name type="scientific">Coemansia guatemalensis</name>
    <dbReference type="NCBI Taxonomy" id="2761395"/>
    <lineage>
        <taxon>Eukaryota</taxon>
        <taxon>Fungi</taxon>
        <taxon>Fungi incertae sedis</taxon>
        <taxon>Zoopagomycota</taxon>
        <taxon>Kickxellomycotina</taxon>
        <taxon>Kickxellomycetes</taxon>
        <taxon>Kickxellales</taxon>
        <taxon>Kickxellaceae</taxon>
        <taxon>Coemansia</taxon>
    </lineage>
</organism>
<keyword evidence="5" id="KW-0325">Glycoprotein</keyword>
<dbReference type="Gene3D" id="3.40.50.1820">
    <property type="entry name" value="alpha/beta hydrolase"/>
    <property type="match status" value="1"/>
</dbReference>
<sequence length="426" mass="47776">MSRERRAQAADLENSWVSKLAQQTHAAMVLIELRFFGESMPAPFNDDMLKYLNVEQMTADIRQFLARAGAAGLVPEQAPWVLIGGSFSGSLMAWTKYRHAVDALVIASSAPMRVVDGFWEFDNMVAKRLPCASQLSSAIRSVDAVLDAQNATNIKRLNQQFGLDSADSIVQASTSLIAQVSQLMLESAGSQVREQIAQFCNHFSRATSVEALASAMRADYKHHQLDSLAKDECPQGDELSWFWLQCTELGLWQTAPPAGSDMFGRRLRSRRLSVEYFEAQCSRCLPDSWSTWKRQWKQGFRAFSQEAIAQYRGRDLFTVGELDPWNALAMDNRQGHNEAEVLVIESAAHTEDLRSSDEDDDEQKDAHGATAVEDSRRHIIDMVQKWSADFGDMHMRRMSDAGSSRSAFAVRRVFALTLAVMCAFIR</sequence>
<keyword evidence="3" id="KW-0732">Signal</keyword>
<dbReference type="GO" id="GO:0008239">
    <property type="term" value="F:dipeptidyl-peptidase activity"/>
    <property type="evidence" value="ECO:0007669"/>
    <property type="project" value="TreeGrafter"/>
</dbReference>
<dbReference type="AlphaFoldDB" id="A0A9W8HZM3"/>
<dbReference type="InterPro" id="IPR029058">
    <property type="entry name" value="AB_hydrolase_fold"/>
</dbReference>
<evidence type="ECO:0000256" key="5">
    <source>
        <dbReference type="ARBA" id="ARBA00023180"/>
    </source>
</evidence>
<dbReference type="SUPFAM" id="SSF53474">
    <property type="entry name" value="alpha/beta-Hydrolases"/>
    <property type="match status" value="1"/>
</dbReference>
<evidence type="ECO:0008006" key="8">
    <source>
        <dbReference type="Google" id="ProtNLM"/>
    </source>
</evidence>
<comment type="caution">
    <text evidence="6">The sequence shown here is derived from an EMBL/GenBank/DDBJ whole genome shotgun (WGS) entry which is preliminary data.</text>
</comment>
<evidence type="ECO:0000256" key="1">
    <source>
        <dbReference type="ARBA" id="ARBA00011079"/>
    </source>
</evidence>
<dbReference type="Proteomes" id="UP001140094">
    <property type="component" value="Unassembled WGS sequence"/>
</dbReference>
<comment type="similarity">
    <text evidence="1">Belongs to the peptidase S28 family.</text>
</comment>
<evidence type="ECO:0000256" key="4">
    <source>
        <dbReference type="ARBA" id="ARBA00022801"/>
    </source>
</evidence>
<dbReference type="GO" id="GO:0006508">
    <property type="term" value="P:proteolysis"/>
    <property type="evidence" value="ECO:0007669"/>
    <property type="project" value="UniProtKB-KW"/>
</dbReference>
<reference evidence="6" key="1">
    <citation type="submission" date="2022-07" db="EMBL/GenBank/DDBJ databases">
        <title>Phylogenomic reconstructions and comparative analyses of Kickxellomycotina fungi.</title>
        <authorList>
            <person name="Reynolds N.K."/>
            <person name="Stajich J.E."/>
            <person name="Barry K."/>
            <person name="Grigoriev I.V."/>
            <person name="Crous P."/>
            <person name="Smith M.E."/>
        </authorList>
    </citation>
    <scope>NUCLEOTIDE SEQUENCE</scope>
    <source>
        <strain evidence="6">NRRL 1565</strain>
    </source>
</reference>
<accession>A0A9W8HZM3</accession>
<protein>
    <recommendedName>
        <fullName evidence="8">Peptidase S28</fullName>
    </recommendedName>
</protein>
<keyword evidence="2" id="KW-0645">Protease</keyword>
<dbReference type="Pfam" id="PF05577">
    <property type="entry name" value="Peptidase_S28"/>
    <property type="match status" value="1"/>
</dbReference>
<evidence type="ECO:0000313" key="7">
    <source>
        <dbReference type="Proteomes" id="UP001140094"/>
    </source>
</evidence>
<dbReference type="PANTHER" id="PTHR11010:SF38">
    <property type="entry name" value="LYSOSOMAL PRO-X CARBOXYPEPTIDASE"/>
    <property type="match status" value="1"/>
</dbReference>
<dbReference type="OrthoDB" id="1735038at2759"/>
<dbReference type="EMBL" id="JANBUO010000093">
    <property type="protein sequence ID" value="KAJ2807656.1"/>
    <property type="molecule type" value="Genomic_DNA"/>
</dbReference>